<dbReference type="Pfam" id="PF00036">
    <property type="entry name" value="EF-hand_1"/>
    <property type="match status" value="1"/>
</dbReference>
<keyword evidence="2" id="KW-1133">Transmembrane helix</keyword>
<name>A0A835SFX2_VANPL</name>
<dbReference type="EMBL" id="JADCNM010000001">
    <property type="protein sequence ID" value="KAG0503072.1"/>
    <property type="molecule type" value="Genomic_DNA"/>
</dbReference>
<dbReference type="SUPFAM" id="SSF47473">
    <property type="entry name" value="EF-hand"/>
    <property type="match status" value="1"/>
</dbReference>
<feature type="transmembrane region" description="Helical" evidence="2">
    <location>
        <begin position="6"/>
        <end position="28"/>
    </location>
</feature>
<gene>
    <name evidence="4" type="ORF">HPP92_003144</name>
</gene>
<dbReference type="OrthoDB" id="5593012at2759"/>
<dbReference type="Proteomes" id="UP000639772">
    <property type="component" value="Chromosome 1"/>
</dbReference>
<dbReference type="InterPro" id="IPR002048">
    <property type="entry name" value="EF_hand_dom"/>
</dbReference>
<keyword evidence="1" id="KW-0106">Calcium</keyword>
<protein>
    <recommendedName>
        <fullName evidence="3">EF-hand domain-containing protein</fullName>
    </recommendedName>
</protein>
<dbReference type="SMART" id="SM00054">
    <property type="entry name" value="EFh"/>
    <property type="match status" value="1"/>
</dbReference>
<keyword evidence="2" id="KW-0812">Transmembrane</keyword>
<keyword evidence="2" id="KW-0472">Membrane</keyword>
<dbReference type="PROSITE" id="PS00018">
    <property type="entry name" value="EF_HAND_1"/>
    <property type="match status" value="1"/>
</dbReference>
<sequence length="124" mass="14389">MKYLALSYHVLTLQLLLLFGFSAIYRTLTRSFPSMMASTNPFKGSKWFSHKSLAKSLHRLRRLGEVGRGDEIDGFRELFCRLDSDGDGRISSEELRSFMGGQETKFPRRRRRRWCATWTMTATG</sequence>
<comment type="caution">
    <text evidence="4">The sequence shown here is derived from an EMBL/GenBank/DDBJ whole genome shotgun (WGS) entry which is preliminary data.</text>
</comment>
<evidence type="ECO:0000256" key="2">
    <source>
        <dbReference type="SAM" id="Phobius"/>
    </source>
</evidence>
<dbReference type="InterPro" id="IPR011992">
    <property type="entry name" value="EF-hand-dom_pair"/>
</dbReference>
<dbReference type="GO" id="GO:0005509">
    <property type="term" value="F:calcium ion binding"/>
    <property type="evidence" value="ECO:0007669"/>
    <property type="project" value="InterPro"/>
</dbReference>
<proteinExistence type="predicted"/>
<evidence type="ECO:0000256" key="1">
    <source>
        <dbReference type="ARBA" id="ARBA00022837"/>
    </source>
</evidence>
<accession>A0A835SFX2</accession>
<evidence type="ECO:0000313" key="4">
    <source>
        <dbReference type="EMBL" id="KAG0503072.1"/>
    </source>
</evidence>
<feature type="domain" description="EF-hand" evidence="3">
    <location>
        <begin position="70"/>
        <end position="105"/>
    </location>
</feature>
<dbReference type="Gene3D" id="1.10.238.10">
    <property type="entry name" value="EF-hand"/>
    <property type="match status" value="1"/>
</dbReference>
<evidence type="ECO:0000259" key="3">
    <source>
        <dbReference type="PROSITE" id="PS50222"/>
    </source>
</evidence>
<dbReference type="PROSITE" id="PS50222">
    <property type="entry name" value="EF_HAND_2"/>
    <property type="match status" value="1"/>
</dbReference>
<reference evidence="4 5" key="1">
    <citation type="journal article" date="2020" name="Nat. Food">
        <title>A phased Vanilla planifolia genome enables genetic improvement of flavour and production.</title>
        <authorList>
            <person name="Hasing T."/>
            <person name="Tang H."/>
            <person name="Brym M."/>
            <person name="Khazi F."/>
            <person name="Huang T."/>
            <person name="Chambers A.H."/>
        </authorList>
    </citation>
    <scope>NUCLEOTIDE SEQUENCE [LARGE SCALE GENOMIC DNA]</scope>
    <source>
        <tissue evidence="4">Leaf</tissue>
    </source>
</reference>
<evidence type="ECO:0000313" key="5">
    <source>
        <dbReference type="Proteomes" id="UP000639772"/>
    </source>
</evidence>
<organism evidence="4 5">
    <name type="scientific">Vanilla planifolia</name>
    <name type="common">Vanilla</name>
    <dbReference type="NCBI Taxonomy" id="51239"/>
    <lineage>
        <taxon>Eukaryota</taxon>
        <taxon>Viridiplantae</taxon>
        <taxon>Streptophyta</taxon>
        <taxon>Embryophyta</taxon>
        <taxon>Tracheophyta</taxon>
        <taxon>Spermatophyta</taxon>
        <taxon>Magnoliopsida</taxon>
        <taxon>Liliopsida</taxon>
        <taxon>Asparagales</taxon>
        <taxon>Orchidaceae</taxon>
        <taxon>Vanilloideae</taxon>
        <taxon>Vanilleae</taxon>
        <taxon>Vanilla</taxon>
    </lineage>
</organism>
<dbReference type="AlphaFoldDB" id="A0A835SFX2"/>
<dbReference type="InterPro" id="IPR018247">
    <property type="entry name" value="EF_Hand_1_Ca_BS"/>
</dbReference>